<keyword evidence="2" id="KW-0067">ATP-binding</keyword>
<evidence type="ECO:0000256" key="5">
    <source>
        <dbReference type="ARBA" id="ARBA00023163"/>
    </source>
</evidence>
<evidence type="ECO:0000313" key="8">
    <source>
        <dbReference type="Proteomes" id="UP000824225"/>
    </source>
</evidence>
<gene>
    <name evidence="7" type="ORF">H9962_07985</name>
</gene>
<dbReference type="InterPro" id="IPR027417">
    <property type="entry name" value="P-loop_NTPase"/>
</dbReference>
<name>A0A9D2HFY2_9BACT</name>
<protein>
    <submittedName>
        <fullName evidence="7">Sigma-54 dependent transcriptional regulator</fullName>
    </submittedName>
</protein>
<comment type="caution">
    <text evidence="7">The sequence shown here is derived from an EMBL/GenBank/DDBJ whole genome shotgun (WGS) entry which is preliminary data.</text>
</comment>
<keyword evidence="3" id="KW-0805">Transcription regulation</keyword>
<dbReference type="Gene3D" id="1.10.8.60">
    <property type="match status" value="1"/>
</dbReference>
<reference evidence="7" key="2">
    <citation type="submission" date="2021-04" db="EMBL/GenBank/DDBJ databases">
        <authorList>
            <person name="Gilroy R."/>
        </authorList>
    </citation>
    <scope>NUCLEOTIDE SEQUENCE</scope>
    <source>
        <strain evidence="7">CHK186-16707</strain>
    </source>
</reference>
<dbReference type="Pfam" id="PF00158">
    <property type="entry name" value="Sigma54_activat"/>
    <property type="match status" value="1"/>
</dbReference>
<dbReference type="EMBL" id="DXAN01000026">
    <property type="protein sequence ID" value="HJA09110.1"/>
    <property type="molecule type" value="Genomic_DNA"/>
</dbReference>
<proteinExistence type="predicted"/>
<dbReference type="Gene3D" id="1.10.10.60">
    <property type="entry name" value="Homeodomain-like"/>
    <property type="match status" value="1"/>
</dbReference>
<dbReference type="SMART" id="SM00382">
    <property type="entry name" value="AAA"/>
    <property type="match status" value="1"/>
</dbReference>
<dbReference type="PROSITE" id="PS00675">
    <property type="entry name" value="SIGMA54_INTERACT_1"/>
    <property type="match status" value="1"/>
</dbReference>
<dbReference type="Proteomes" id="UP000824225">
    <property type="component" value="Unassembled WGS sequence"/>
</dbReference>
<evidence type="ECO:0000256" key="1">
    <source>
        <dbReference type="ARBA" id="ARBA00022741"/>
    </source>
</evidence>
<dbReference type="PANTHER" id="PTHR32071">
    <property type="entry name" value="TRANSCRIPTIONAL REGULATORY PROTEIN"/>
    <property type="match status" value="1"/>
</dbReference>
<keyword evidence="5" id="KW-0804">Transcription</keyword>
<dbReference type="AlphaFoldDB" id="A0A9D2HFY2"/>
<reference evidence="7" key="1">
    <citation type="journal article" date="2021" name="PeerJ">
        <title>Extensive microbial diversity within the chicken gut microbiome revealed by metagenomics and culture.</title>
        <authorList>
            <person name="Gilroy R."/>
            <person name="Ravi A."/>
            <person name="Getino M."/>
            <person name="Pursley I."/>
            <person name="Horton D.L."/>
            <person name="Alikhan N.F."/>
            <person name="Baker D."/>
            <person name="Gharbi K."/>
            <person name="Hall N."/>
            <person name="Watson M."/>
            <person name="Adriaenssens E.M."/>
            <person name="Foster-Nyarko E."/>
            <person name="Jarju S."/>
            <person name="Secka A."/>
            <person name="Antonio M."/>
            <person name="Oren A."/>
            <person name="Chaudhuri R.R."/>
            <person name="La Ragione R."/>
            <person name="Hildebrand F."/>
            <person name="Pallen M.J."/>
        </authorList>
    </citation>
    <scope>NUCLEOTIDE SEQUENCE</scope>
    <source>
        <strain evidence="7">CHK186-16707</strain>
    </source>
</reference>
<dbReference type="Pfam" id="PF25601">
    <property type="entry name" value="AAA_lid_14"/>
    <property type="match status" value="1"/>
</dbReference>
<dbReference type="CDD" id="cd00009">
    <property type="entry name" value="AAA"/>
    <property type="match status" value="1"/>
</dbReference>
<dbReference type="PROSITE" id="PS00688">
    <property type="entry name" value="SIGMA54_INTERACT_3"/>
    <property type="match status" value="1"/>
</dbReference>
<dbReference type="FunFam" id="3.40.50.300:FF:000006">
    <property type="entry name" value="DNA-binding transcriptional regulator NtrC"/>
    <property type="match status" value="1"/>
</dbReference>
<organism evidence="7 8">
    <name type="scientific">Candidatus Mailhella merdigallinarum</name>
    <dbReference type="NCBI Taxonomy" id="2838658"/>
    <lineage>
        <taxon>Bacteria</taxon>
        <taxon>Pseudomonadati</taxon>
        <taxon>Thermodesulfobacteriota</taxon>
        <taxon>Desulfovibrionia</taxon>
        <taxon>Desulfovibrionales</taxon>
        <taxon>Desulfovibrionaceae</taxon>
        <taxon>Mailhella</taxon>
    </lineage>
</organism>
<feature type="domain" description="Sigma-54 factor interaction" evidence="6">
    <location>
        <begin position="193"/>
        <end position="416"/>
    </location>
</feature>
<evidence type="ECO:0000256" key="2">
    <source>
        <dbReference type="ARBA" id="ARBA00022840"/>
    </source>
</evidence>
<dbReference type="InterPro" id="IPR025944">
    <property type="entry name" value="Sigma_54_int_dom_CS"/>
</dbReference>
<sequence length="504" mass="56355">MKFDDDALRASALSFQLIYRTRGLYQAFACLREFLEGHLPVARINGLYIPADHANVITMVDTLESRPVMMRREGRELPLLLWERLEEPLIVANLDPYKKEHTRGNPAAESLPFLRHHSLARLPVCRNEAYIFVINFWSDEYNAFARDDLTDLRIVTGGFVEELARDLSANLPAMPVHRSLTSGRDKLFVCSGLTSVRNLVEQVAPCASTVLIMGETGAGKESVADAIHELSPRREGPLVKVNCGAIPETLLDSELFGHEKGAFTGAVNVRSGYFEAAQGGTIVLDEIGEMSLPAQVRLLRVLESGCISRVGNARSIQLDVRVIASTHADLRQKVREGSFRKDLWYRLSVFPIRVPPLRERKEDIPTLLRHFLHTKSRQFELSETVRVPDGELARLYAHDWPGNVRELEHVVERAMILARGRSGALHFEIDGEEPREGGVGDALSEVTAGWPTLAEMEDRYVRAALAKCGGKLTGENGVTELLGIHYTTLRARMRNLGLPMPREK</sequence>
<dbReference type="SUPFAM" id="SSF52540">
    <property type="entry name" value="P-loop containing nucleoside triphosphate hydrolases"/>
    <property type="match status" value="1"/>
</dbReference>
<dbReference type="InterPro" id="IPR058031">
    <property type="entry name" value="AAA_lid_NorR"/>
</dbReference>
<evidence type="ECO:0000313" key="7">
    <source>
        <dbReference type="EMBL" id="HJA09110.1"/>
    </source>
</evidence>
<dbReference type="PANTHER" id="PTHR32071:SF117">
    <property type="entry name" value="PTS-DEPENDENT DIHYDROXYACETONE KINASE OPERON REGULATORY PROTEIN-RELATED"/>
    <property type="match status" value="1"/>
</dbReference>
<dbReference type="GO" id="GO:0006355">
    <property type="term" value="P:regulation of DNA-templated transcription"/>
    <property type="evidence" value="ECO:0007669"/>
    <property type="project" value="InterPro"/>
</dbReference>
<dbReference type="GO" id="GO:0003677">
    <property type="term" value="F:DNA binding"/>
    <property type="evidence" value="ECO:0007669"/>
    <property type="project" value="UniProtKB-KW"/>
</dbReference>
<keyword evidence="4" id="KW-0238">DNA-binding</keyword>
<evidence type="ECO:0000256" key="4">
    <source>
        <dbReference type="ARBA" id="ARBA00023125"/>
    </source>
</evidence>
<dbReference type="InterPro" id="IPR003593">
    <property type="entry name" value="AAA+_ATPase"/>
</dbReference>
<dbReference type="GO" id="GO:0005524">
    <property type="term" value="F:ATP binding"/>
    <property type="evidence" value="ECO:0007669"/>
    <property type="project" value="UniProtKB-KW"/>
</dbReference>
<dbReference type="InterPro" id="IPR025662">
    <property type="entry name" value="Sigma_54_int_dom_ATP-bd_1"/>
</dbReference>
<keyword evidence="1" id="KW-0547">Nucleotide-binding</keyword>
<dbReference type="InterPro" id="IPR002078">
    <property type="entry name" value="Sigma_54_int"/>
</dbReference>
<accession>A0A9D2HFY2</accession>
<dbReference type="Gene3D" id="3.40.50.300">
    <property type="entry name" value="P-loop containing nucleotide triphosphate hydrolases"/>
    <property type="match status" value="1"/>
</dbReference>
<evidence type="ECO:0000256" key="3">
    <source>
        <dbReference type="ARBA" id="ARBA00023015"/>
    </source>
</evidence>
<dbReference type="PROSITE" id="PS50045">
    <property type="entry name" value="SIGMA54_INTERACT_4"/>
    <property type="match status" value="1"/>
</dbReference>
<dbReference type="PROSITE" id="PS00676">
    <property type="entry name" value="SIGMA54_INTERACT_2"/>
    <property type="match status" value="1"/>
</dbReference>
<dbReference type="InterPro" id="IPR025943">
    <property type="entry name" value="Sigma_54_int_dom_ATP-bd_2"/>
</dbReference>
<evidence type="ECO:0000259" key="6">
    <source>
        <dbReference type="PROSITE" id="PS50045"/>
    </source>
</evidence>